<evidence type="ECO:0000313" key="3">
    <source>
        <dbReference type="EMBL" id="KAK1660637.1"/>
    </source>
</evidence>
<reference evidence="3" key="1">
    <citation type="submission" date="2023-07" db="EMBL/GenBank/DDBJ databases">
        <title>A chromosome-level genome assembly of Lolium multiflorum.</title>
        <authorList>
            <person name="Chen Y."/>
            <person name="Copetti D."/>
            <person name="Kolliker R."/>
            <person name="Studer B."/>
        </authorList>
    </citation>
    <scope>NUCLEOTIDE SEQUENCE</scope>
    <source>
        <strain evidence="3">02402/16</strain>
        <tissue evidence="3">Leaf</tissue>
    </source>
</reference>
<sequence>MEMFFSSYRAFIKSSAADAESRLQRVETADKTVTDKRTALYNRLVASYHKAKTERGDMARELEVAKAAAARVPQLEEDLRAARARCAESEKAAQAAAAKALETEGELARLRRLEANHLIELEATKQAGRKEVADLSKRLEEVEQQRLALRQEVTSKSEELSATAKRWMSEISSLDRGLAGSPAPSFPFPAFPASAGAG</sequence>
<name>A0AAD8WFE8_LOLMU</name>
<evidence type="ECO:0000256" key="1">
    <source>
        <dbReference type="SAM" id="Coils"/>
    </source>
</evidence>
<protein>
    <submittedName>
        <fullName evidence="3">Uncharacterized protein</fullName>
    </submittedName>
</protein>
<dbReference type="AlphaFoldDB" id="A0AAD8WFE8"/>
<accession>A0AAD8WFE8</accession>
<dbReference type="Proteomes" id="UP001231189">
    <property type="component" value="Unassembled WGS sequence"/>
</dbReference>
<feature type="coiled-coil region" evidence="1">
    <location>
        <begin position="65"/>
        <end position="159"/>
    </location>
</feature>
<organism evidence="3 4">
    <name type="scientific">Lolium multiflorum</name>
    <name type="common">Italian ryegrass</name>
    <name type="synonym">Lolium perenne subsp. multiflorum</name>
    <dbReference type="NCBI Taxonomy" id="4521"/>
    <lineage>
        <taxon>Eukaryota</taxon>
        <taxon>Viridiplantae</taxon>
        <taxon>Streptophyta</taxon>
        <taxon>Embryophyta</taxon>
        <taxon>Tracheophyta</taxon>
        <taxon>Spermatophyta</taxon>
        <taxon>Magnoliopsida</taxon>
        <taxon>Liliopsida</taxon>
        <taxon>Poales</taxon>
        <taxon>Poaceae</taxon>
        <taxon>BOP clade</taxon>
        <taxon>Pooideae</taxon>
        <taxon>Poodae</taxon>
        <taxon>Poeae</taxon>
        <taxon>Poeae Chloroplast Group 2 (Poeae type)</taxon>
        <taxon>Loliodinae</taxon>
        <taxon>Loliinae</taxon>
        <taxon>Lolium</taxon>
    </lineage>
</organism>
<dbReference type="EMBL" id="JAUUTY010000003">
    <property type="protein sequence ID" value="KAK1660637.1"/>
    <property type="molecule type" value="Genomic_DNA"/>
</dbReference>
<gene>
    <name evidence="3" type="ORF">QYE76_048796</name>
</gene>
<proteinExistence type="predicted"/>
<keyword evidence="1" id="KW-0175">Coiled coil</keyword>
<comment type="caution">
    <text evidence="3">The sequence shown here is derived from an EMBL/GenBank/DDBJ whole genome shotgun (WGS) entry which is preliminary data.</text>
</comment>
<feature type="region of interest" description="Disordered" evidence="2">
    <location>
        <begin position="174"/>
        <end position="198"/>
    </location>
</feature>
<evidence type="ECO:0000313" key="4">
    <source>
        <dbReference type="Proteomes" id="UP001231189"/>
    </source>
</evidence>
<keyword evidence="4" id="KW-1185">Reference proteome</keyword>
<evidence type="ECO:0000256" key="2">
    <source>
        <dbReference type="SAM" id="MobiDB-lite"/>
    </source>
</evidence>